<evidence type="ECO:0000256" key="6">
    <source>
        <dbReference type="SAM" id="Phobius"/>
    </source>
</evidence>
<dbReference type="Proteomes" id="UP000005439">
    <property type="component" value="Chromosome"/>
</dbReference>
<reference evidence="8 9" key="2">
    <citation type="journal article" date="2012" name="Stand. Genomic Sci.">
        <title>Complete genome sequence of the moderately thermophilic mineral-sulfide-oxidizing firmicute Sulfobacillus acidophilus type strain (NAL(T)).</title>
        <authorList>
            <person name="Anderson I."/>
            <person name="Chertkov O."/>
            <person name="Chen A."/>
            <person name="Saunders E."/>
            <person name="Lapidus A."/>
            <person name="Nolan M."/>
            <person name="Lucas S."/>
            <person name="Hammon N."/>
            <person name="Deshpande S."/>
            <person name="Cheng J.F."/>
            <person name="Han C."/>
            <person name="Tapia R."/>
            <person name="Goodwin L.A."/>
            <person name="Pitluck S."/>
            <person name="Liolios K."/>
            <person name="Pagani I."/>
            <person name="Ivanova N."/>
            <person name="Mikhailova N."/>
            <person name="Pati A."/>
            <person name="Palaniappan K."/>
            <person name="Land M."/>
            <person name="Pan C."/>
            <person name="Rohde M."/>
            <person name="Pukall R."/>
            <person name="Goker M."/>
            <person name="Detter J.C."/>
            <person name="Woyke T."/>
            <person name="Bristow J."/>
            <person name="Eisen J.A."/>
            <person name="Markowitz V."/>
            <person name="Hugenholtz P."/>
            <person name="Kyrpides N.C."/>
            <person name="Klenk H.P."/>
            <person name="Mavromatis K."/>
        </authorList>
    </citation>
    <scope>NUCLEOTIDE SEQUENCE [LARGE SCALE GENOMIC DNA]</scope>
    <source>
        <strain evidence="9">ATCC 700253 / DSM 10332 / NAL</strain>
    </source>
</reference>
<dbReference type="Gene3D" id="1.10.3730.20">
    <property type="match status" value="1"/>
</dbReference>
<feature type="transmembrane region" description="Helical" evidence="6">
    <location>
        <begin position="207"/>
        <end position="227"/>
    </location>
</feature>
<organism evidence="8 9">
    <name type="scientific">Sulfobacillus acidophilus (strain ATCC 700253 / DSM 10332 / NAL)</name>
    <dbReference type="NCBI Taxonomy" id="679936"/>
    <lineage>
        <taxon>Bacteria</taxon>
        <taxon>Bacillati</taxon>
        <taxon>Bacillota</taxon>
        <taxon>Clostridia</taxon>
        <taxon>Eubacteriales</taxon>
        <taxon>Clostridiales Family XVII. Incertae Sedis</taxon>
        <taxon>Sulfobacillus</taxon>
    </lineage>
</organism>
<feature type="transmembrane region" description="Helical" evidence="6">
    <location>
        <begin position="176"/>
        <end position="195"/>
    </location>
</feature>
<dbReference type="HOGENOM" id="CLU_033863_5_0_9"/>
<feature type="transmembrane region" description="Helical" evidence="6">
    <location>
        <begin position="263"/>
        <end position="283"/>
    </location>
</feature>
<comment type="subcellular location">
    <subcellularLocation>
        <location evidence="1">Membrane</location>
        <topology evidence="1">Multi-pass membrane protein</topology>
    </subcellularLocation>
</comment>
<evidence type="ECO:0000256" key="5">
    <source>
        <dbReference type="ARBA" id="ARBA00023136"/>
    </source>
</evidence>
<gene>
    <name evidence="8" type="ordered locus">Sulac_1273</name>
</gene>
<reference evidence="9" key="1">
    <citation type="submission" date="2011-12" db="EMBL/GenBank/DDBJ databases">
        <title>The complete genome of chromosome of Sulfobacillus acidophilus DSM 10332.</title>
        <authorList>
            <person name="Lucas S."/>
            <person name="Han J."/>
            <person name="Lapidus A."/>
            <person name="Bruce D."/>
            <person name="Goodwin L."/>
            <person name="Pitluck S."/>
            <person name="Peters L."/>
            <person name="Kyrpides N."/>
            <person name="Mavromatis K."/>
            <person name="Ivanova N."/>
            <person name="Mikhailova N."/>
            <person name="Chertkov O."/>
            <person name="Saunders E."/>
            <person name="Detter J.C."/>
            <person name="Tapia R."/>
            <person name="Han C."/>
            <person name="Land M."/>
            <person name="Hauser L."/>
            <person name="Markowitz V."/>
            <person name="Cheng J.-F."/>
            <person name="Hugenholtz P."/>
            <person name="Woyke T."/>
            <person name="Wu D."/>
            <person name="Pukall R."/>
            <person name="Gehrich-Schroeter G."/>
            <person name="Schneider S."/>
            <person name="Klenk H.-P."/>
            <person name="Eisen J.A."/>
        </authorList>
    </citation>
    <scope>NUCLEOTIDE SEQUENCE [LARGE SCALE GENOMIC DNA]</scope>
    <source>
        <strain evidence="9">ATCC 700253 / DSM 10332 / NAL</strain>
    </source>
</reference>
<keyword evidence="5 6" id="KW-0472">Membrane</keyword>
<accession>G8TVS7</accession>
<keyword evidence="3 6" id="KW-0812">Transmembrane</keyword>
<name>G8TVS7_SULAD</name>
<comment type="similarity">
    <text evidence="2">Belongs to the EamA transporter family.</text>
</comment>
<evidence type="ECO:0000256" key="1">
    <source>
        <dbReference type="ARBA" id="ARBA00004141"/>
    </source>
</evidence>
<evidence type="ECO:0000256" key="4">
    <source>
        <dbReference type="ARBA" id="ARBA00022989"/>
    </source>
</evidence>
<feature type="transmembrane region" description="Helical" evidence="6">
    <location>
        <begin position="144"/>
        <end position="164"/>
    </location>
</feature>
<evidence type="ECO:0000259" key="7">
    <source>
        <dbReference type="Pfam" id="PF00892"/>
    </source>
</evidence>
<feature type="transmembrane region" description="Helical" evidence="6">
    <location>
        <begin position="239"/>
        <end position="257"/>
    </location>
</feature>
<keyword evidence="9" id="KW-1185">Reference proteome</keyword>
<sequence>MTAEAIIYTILWASAAIATKFGLMAGPPLMLAGFRFTFAGVILLIIRRITRHPLIPPRRWWRPLFILGALNTTVYLGASFVALTVMPAGLFNLFVATNPLMVLLVERFVLHRTITRNQWAGLILATIGLALGAGQSIWQWHTPIWSLALIVLGQTAMAIGSIYFHVRRIDLPNMAVNMWQLLIGATLLWPIALGTERTVPIHWNAEWWGALVWLIGGVSIGAMLFWFHLLRHGGARQASFWLLLTPVIGYILGWLLLHESFTWADLGATLLVIGGLILAQISIPAAPAETPSTNY</sequence>
<dbReference type="AlphaFoldDB" id="G8TVS7"/>
<dbReference type="Pfam" id="PF00892">
    <property type="entry name" value="EamA"/>
    <property type="match status" value="2"/>
</dbReference>
<dbReference type="PANTHER" id="PTHR32322:SF2">
    <property type="entry name" value="EAMA DOMAIN-CONTAINING PROTEIN"/>
    <property type="match status" value="1"/>
</dbReference>
<feature type="transmembrane region" description="Helical" evidence="6">
    <location>
        <begin position="89"/>
        <end position="110"/>
    </location>
</feature>
<feature type="transmembrane region" description="Helical" evidence="6">
    <location>
        <begin position="5"/>
        <end position="23"/>
    </location>
</feature>
<dbReference type="KEGG" id="sap:Sulac_1273"/>
<evidence type="ECO:0000313" key="8">
    <source>
        <dbReference type="EMBL" id="AEW04771.1"/>
    </source>
</evidence>
<feature type="transmembrane region" description="Helical" evidence="6">
    <location>
        <begin position="61"/>
        <end position="83"/>
    </location>
</feature>
<dbReference type="InterPro" id="IPR037185">
    <property type="entry name" value="EmrE-like"/>
</dbReference>
<feature type="transmembrane region" description="Helical" evidence="6">
    <location>
        <begin position="29"/>
        <end position="49"/>
    </location>
</feature>
<dbReference type="PATRIC" id="fig|679936.5.peg.1334"/>
<feature type="domain" description="EamA" evidence="7">
    <location>
        <begin position="146"/>
        <end position="278"/>
    </location>
</feature>
<feature type="transmembrane region" description="Helical" evidence="6">
    <location>
        <begin position="119"/>
        <end position="138"/>
    </location>
</feature>
<dbReference type="SUPFAM" id="SSF103481">
    <property type="entry name" value="Multidrug resistance efflux transporter EmrE"/>
    <property type="match status" value="2"/>
</dbReference>
<evidence type="ECO:0000313" key="9">
    <source>
        <dbReference type="Proteomes" id="UP000005439"/>
    </source>
</evidence>
<feature type="domain" description="EamA" evidence="7">
    <location>
        <begin position="5"/>
        <end position="131"/>
    </location>
</feature>
<dbReference type="InterPro" id="IPR000620">
    <property type="entry name" value="EamA_dom"/>
</dbReference>
<protein>
    <recommendedName>
        <fullName evidence="7">EamA domain-containing protein</fullName>
    </recommendedName>
</protein>
<dbReference type="InterPro" id="IPR050638">
    <property type="entry name" value="AA-Vitamin_Transporters"/>
</dbReference>
<dbReference type="PANTHER" id="PTHR32322">
    <property type="entry name" value="INNER MEMBRANE TRANSPORTER"/>
    <property type="match status" value="1"/>
</dbReference>
<dbReference type="EMBL" id="CP003179">
    <property type="protein sequence ID" value="AEW04771.1"/>
    <property type="molecule type" value="Genomic_DNA"/>
</dbReference>
<evidence type="ECO:0000256" key="2">
    <source>
        <dbReference type="ARBA" id="ARBA00007362"/>
    </source>
</evidence>
<proteinExistence type="inferred from homology"/>
<keyword evidence="4 6" id="KW-1133">Transmembrane helix</keyword>
<dbReference type="GO" id="GO:0016020">
    <property type="term" value="C:membrane"/>
    <property type="evidence" value="ECO:0007669"/>
    <property type="project" value="UniProtKB-SubCell"/>
</dbReference>
<evidence type="ECO:0000256" key="3">
    <source>
        <dbReference type="ARBA" id="ARBA00022692"/>
    </source>
</evidence>